<comment type="subcellular location">
    <subcellularLocation>
        <location evidence="1">Nucleus</location>
    </subcellularLocation>
</comment>
<organism evidence="6 7">
    <name type="scientific">Mitosporidium daphniae</name>
    <dbReference type="NCBI Taxonomy" id="1485682"/>
    <lineage>
        <taxon>Eukaryota</taxon>
        <taxon>Fungi</taxon>
        <taxon>Fungi incertae sedis</taxon>
        <taxon>Microsporidia</taxon>
        <taxon>Mitosporidium</taxon>
    </lineage>
</organism>
<dbReference type="GO" id="GO:0000976">
    <property type="term" value="F:transcription cis-regulatory region binding"/>
    <property type="evidence" value="ECO:0007669"/>
    <property type="project" value="TreeGrafter"/>
</dbReference>
<evidence type="ECO:0000259" key="5">
    <source>
        <dbReference type="SMART" id="SM00449"/>
    </source>
</evidence>
<dbReference type="InterPro" id="IPR037353">
    <property type="entry name" value="ASH2"/>
</dbReference>
<evidence type="ECO:0000256" key="2">
    <source>
        <dbReference type="ARBA" id="ARBA00023242"/>
    </source>
</evidence>
<evidence type="ECO:0000313" key="7">
    <source>
        <dbReference type="Proteomes" id="UP000029725"/>
    </source>
</evidence>
<evidence type="ECO:0000256" key="4">
    <source>
        <dbReference type="SAM" id="MobiDB-lite"/>
    </source>
</evidence>
<accession>A0A098VU35</accession>
<evidence type="ECO:0000256" key="1">
    <source>
        <dbReference type="ARBA" id="ARBA00004123"/>
    </source>
</evidence>
<dbReference type="SUPFAM" id="SSF49899">
    <property type="entry name" value="Concanavalin A-like lectins/glucanases"/>
    <property type="match status" value="1"/>
</dbReference>
<name>A0A098VU35_9MICR</name>
<dbReference type="Proteomes" id="UP000029725">
    <property type="component" value="Unassembled WGS sequence"/>
</dbReference>
<dbReference type="PANTHER" id="PTHR10598">
    <property type="entry name" value="SET1/ASH2 HISTONE METHYLTRANSFERASE COMPLEX SUBUNIT ASH2"/>
    <property type="match status" value="1"/>
</dbReference>
<evidence type="ECO:0000313" key="6">
    <source>
        <dbReference type="EMBL" id="KGG52450.1"/>
    </source>
</evidence>
<dbReference type="OrthoDB" id="21243at2759"/>
<keyword evidence="7" id="KW-1185">Reference proteome</keyword>
<comment type="caution">
    <text evidence="6">The sequence shown here is derived from an EMBL/GenBank/DDBJ whole genome shotgun (WGS) entry which is preliminary data.</text>
</comment>
<dbReference type="InterPro" id="IPR013320">
    <property type="entry name" value="ConA-like_dom_sf"/>
</dbReference>
<dbReference type="SMART" id="SM00449">
    <property type="entry name" value="SPRY"/>
    <property type="match status" value="1"/>
</dbReference>
<dbReference type="InterPro" id="IPR043136">
    <property type="entry name" value="B30.2/SPRY_sf"/>
</dbReference>
<dbReference type="RefSeq" id="XP_013238917.1">
    <property type="nucleotide sequence ID" value="XM_013383463.1"/>
</dbReference>
<keyword evidence="2" id="KW-0539">Nucleus</keyword>
<dbReference type="EMBL" id="JMKJ01000077">
    <property type="protein sequence ID" value="KGG52450.1"/>
    <property type="molecule type" value="Genomic_DNA"/>
</dbReference>
<feature type="domain" description="SPRY" evidence="5">
    <location>
        <begin position="177"/>
        <end position="342"/>
    </location>
</feature>
<dbReference type="Gene3D" id="2.60.120.920">
    <property type="match status" value="1"/>
</dbReference>
<sequence>MRVFDAYQAGSRIDGYKAFPLEGCHGLLPSPLEQILLQKPATQLFMAKCCHWPFKLPFVVRESHARGEKESRNEAPIMHYQTRPIISSRVLASGILIPITDSSESPIEMRSKSLKNANSHANGKKREIDSIDFDRQNPTSPDPVRISRLSTLTNSALVISPDGLIVSSGNASHGCFSGTWYYEVTILPSPEKTTNVRVGWAQGLSDLHSPVGFDEFGYAFGDVKSILFHTGRPLNTFVNMPVTPKDAIFTIGMLIHLPLPSNDESDYDEHKLRQFQQLFPPRQLTDAYLIKHKLLGNSYLEFFINGVSIGRGGEAFGLYRGKYYPAVSVFNGSVSVNFGQAKFATDFSTDPRAIRPVSELCGLSEPFDFETSRFIG</sequence>
<dbReference type="GeneID" id="25258661"/>
<dbReference type="InterPro" id="IPR003877">
    <property type="entry name" value="SPRY_dom"/>
</dbReference>
<proteinExistence type="inferred from homology"/>
<comment type="similarity">
    <text evidence="3">Belongs to the cclA family.</text>
</comment>
<reference evidence="6 7" key="1">
    <citation type="submission" date="2014-04" db="EMBL/GenBank/DDBJ databases">
        <title>A new species of microsporidia sheds light on the evolution of extreme parasitism.</title>
        <authorList>
            <person name="Haag K.L."/>
            <person name="James T.Y."/>
            <person name="Larsson R."/>
            <person name="Schaer T.M."/>
            <person name="Refardt D."/>
            <person name="Pombert J.-F."/>
            <person name="Ebert D."/>
        </authorList>
    </citation>
    <scope>NUCLEOTIDE SEQUENCE [LARGE SCALE GENOMIC DNA]</scope>
    <source>
        <strain evidence="6 7">UGP3</strain>
        <tissue evidence="6">Spores</tissue>
    </source>
</reference>
<dbReference type="CDD" id="cd12872">
    <property type="entry name" value="SPRY_Ash2"/>
    <property type="match status" value="1"/>
</dbReference>
<dbReference type="PANTHER" id="PTHR10598:SF0">
    <property type="entry name" value="SET1_ASH2 HISTONE METHYLTRANSFERASE COMPLEX SUBUNIT ASH2"/>
    <property type="match status" value="1"/>
</dbReference>
<feature type="compositionally biased region" description="Basic and acidic residues" evidence="4">
    <location>
        <begin position="124"/>
        <end position="135"/>
    </location>
</feature>
<gene>
    <name evidence="6" type="ORF">DI09_16p40</name>
</gene>
<dbReference type="HOGENOM" id="CLU_735843_0_0_1"/>
<feature type="region of interest" description="Disordered" evidence="4">
    <location>
        <begin position="107"/>
        <end position="144"/>
    </location>
</feature>
<protein>
    <recommendedName>
        <fullName evidence="5">SPRY domain-containing protein</fullName>
    </recommendedName>
</protein>
<evidence type="ECO:0000256" key="3">
    <source>
        <dbReference type="ARBA" id="ARBA00038149"/>
    </source>
</evidence>
<dbReference type="AlphaFoldDB" id="A0A098VU35"/>
<dbReference type="GO" id="GO:0048188">
    <property type="term" value="C:Set1C/COMPASS complex"/>
    <property type="evidence" value="ECO:0007669"/>
    <property type="project" value="InterPro"/>
</dbReference>
<dbReference type="VEuPathDB" id="MicrosporidiaDB:DI09_16p40"/>